<feature type="region of interest" description="Disordered" evidence="1">
    <location>
        <begin position="1"/>
        <end position="29"/>
    </location>
</feature>
<keyword evidence="3" id="KW-1185">Reference proteome</keyword>
<dbReference type="AlphaFoldDB" id="A0A4Z2FP60"/>
<gene>
    <name evidence="2" type="ORF">EYF80_046869</name>
</gene>
<organism evidence="2 3">
    <name type="scientific">Liparis tanakae</name>
    <name type="common">Tanaka's snailfish</name>
    <dbReference type="NCBI Taxonomy" id="230148"/>
    <lineage>
        <taxon>Eukaryota</taxon>
        <taxon>Metazoa</taxon>
        <taxon>Chordata</taxon>
        <taxon>Craniata</taxon>
        <taxon>Vertebrata</taxon>
        <taxon>Euteleostomi</taxon>
        <taxon>Actinopterygii</taxon>
        <taxon>Neopterygii</taxon>
        <taxon>Teleostei</taxon>
        <taxon>Neoteleostei</taxon>
        <taxon>Acanthomorphata</taxon>
        <taxon>Eupercaria</taxon>
        <taxon>Perciformes</taxon>
        <taxon>Cottioidei</taxon>
        <taxon>Cottales</taxon>
        <taxon>Liparidae</taxon>
        <taxon>Liparis</taxon>
    </lineage>
</organism>
<evidence type="ECO:0000256" key="1">
    <source>
        <dbReference type="SAM" id="MobiDB-lite"/>
    </source>
</evidence>
<sequence length="84" mass="9438">MAKRNNHITQERSKVKQKQDKSHTEAVSTCPSRAEMWSGVYPLVVAASGWAMCCSSSCTISVFPRRDAMWSGVWSSWGQREGTR</sequence>
<evidence type="ECO:0000313" key="3">
    <source>
        <dbReference type="Proteomes" id="UP000314294"/>
    </source>
</evidence>
<proteinExistence type="predicted"/>
<dbReference type="Proteomes" id="UP000314294">
    <property type="component" value="Unassembled WGS sequence"/>
</dbReference>
<evidence type="ECO:0000313" key="2">
    <source>
        <dbReference type="EMBL" id="TNN42948.1"/>
    </source>
</evidence>
<comment type="caution">
    <text evidence="2">The sequence shown here is derived from an EMBL/GenBank/DDBJ whole genome shotgun (WGS) entry which is preliminary data.</text>
</comment>
<protein>
    <submittedName>
        <fullName evidence="2">Uncharacterized protein</fullName>
    </submittedName>
</protein>
<accession>A0A4Z2FP60</accession>
<feature type="compositionally biased region" description="Basic and acidic residues" evidence="1">
    <location>
        <begin position="9"/>
        <end position="24"/>
    </location>
</feature>
<dbReference type="EMBL" id="SRLO01001001">
    <property type="protein sequence ID" value="TNN42948.1"/>
    <property type="molecule type" value="Genomic_DNA"/>
</dbReference>
<name>A0A4Z2FP60_9TELE</name>
<reference evidence="2 3" key="1">
    <citation type="submission" date="2019-03" db="EMBL/GenBank/DDBJ databases">
        <title>First draft genome of Liparis tanakae, snailfish: a comprehensive survey of snailfish specific genes.</title>
        <authorList>
            <person name="Kim W."/>
            <person name="Song I."/>
            <person name="Jeong J.-H."/>
            <person name="Kim D."/>
            <person name="Kim S."/>
            <person name="Ryu S."/>
            <person name="Song J.Y."/>
            <person name="Lee S.K."/>
        </authorList>
    </citation>
    <scope>NUCLEOTIDE SEQUENCE [LARGE SCALE GENOMIC DNA]</scope>
    <source>
        <tissue evidence="2">Muscle</tissue>
    </source>
</reference>